<sequence>MDCPAEERLVRLALADIAGIEQLRIDLSQRQLLLCLAAPNSAVEQAVENLQLAARCLESRPLRSDDHATDNPTTAQAQRQTLCILLALNGLMFVAELLGGWWAQSSGLLADSLDMLADASVYGLALWAVGHDLLRQRRAAHYAGWVQAALAVLILADVVRRFLYGSEPQSTLMLAMGGAALAVNLTCLWLVHRQRHGGTHMRASLIFSANDVLANLGLLLAAGLVAWSGSAYPDLLIGLLIVALVLFGAWRILRLP</sequence>
<comment type="caution">
    <text evidence="9">The sequence shown here is derived from an EMBL/GenBank/DDBJ whole genome shotgun (WGS) entry which is preliminary data.</text>
</comment>
<feature type="transmembrane region" description="Helical" evidence="6">
    <location>
        <begin position="212"/>
        <end position="229"/>
    </location>
</feature>
<organism evidence="9 10">
    <name type="scientific">Pseudomonas fluvialis</name>
    <dbReference type="NCBI Taxonomy" id="1793966"/>
    <lineage>
        <taxon>Bacteria</taxon>
        <taxon>Pseudomonadati</taxon>
        <taxon>Pseudomonadota</taxon>
        <taxon>Gammaproteobacteria</taxon>
        <taxon>Pseudomonadales</taxon>
        <taxon>Pseudomonadaceae</taxon>
        <taxon>Pseudomonas</taxon>
    </lineage>
</organism>
<keyword evidence="3" id="KW-0406">Ion transport</keyword>
<keyword evidence="4 6" id="KW-1133">Transmembrane helix</keyword>
<dbReference type="Proteomes" id="UP000655550">
    <property type="component" value="Unassembled WGS sequence"/>
</dbReference>
<evidence type="ECO:0000256" key="1">
    <source>
        <dbReference type="ARBA" id="ARBA00004141"/>
    </source>
</evidence>
<protein>
    <submittedName>
        <fullName evidence="9">Cation transporter</fullName>
    </submittedName>
</protein>
<dbReference type="InterPro" id="IPR027469">
    <property type="entry name" value="Cation_efflux_TMD_sf"/>
</dbReference>
<dbReference type="Pfam" id="PF01545">
    <property type="entry name" value="Cation_efflux"/>
    <property type="match status" value="2"/>
</dbReference>
<dbReference type="EMBL" id="BMDE01000005">
    <property type="protein sequence ID" value="GGH93735.1"/>
    <property type="molecule type" value="Genomic_DNA"/>
</dbReference>
<evidence type="ECO:0000256" key="6">
    <source>
        <dbReference type="SAM" id="Phobius"/>
    </source>
</evidence>
<evidence type="ECO:0000259" key="7">
    <source>
        <dbReference type="Pfam" id="PF01545"/>
    </source>
</evidence>
<keyword evidence="3" id="KW-0862">Zinc</keyword>
<feature type="transmembrane region" description="Helical" evidence="6">
    <location>
        <begin position="115"/>
        <end position="134"/>
    </location>
</feature>
<evidence type="ECO:0000313" key="11">
    <source>
        <dbReference type="Proteomes" id="UP000655550"/>
    </source>
</evidence>
<dbReference type="InterPro" id="IPR050681">
    <property type="entry name" value="CDF/SLC30A"/>
</dbReference>
<dbReference type="GO" id="GO:0005886">
    <property type="term" value="C:plasma membrane"/>
    <property type="evidence" value="ECO:0007669"/>
    <property type="project" value="TreeGrafter"/>
</dbReference>
<feature type="transmembrane region" description="Helical" evidence="6">
    <location>
        <begin position="82"/>
        <end position="103"/>
    </location>
</feature>
<dbReference type="InterPro" id="IPR058533">
    <property type="entry name" value="Cation_efflux_TM"/>
</dbReference>
<evidence type="ECO:0000256" key="4">
    <source>
        <dbReference type="ARBA" id="ARBA00022989"/>
    </source>
</evidence>
<keyword evidence="3" id="KW-0813">Transport</keyword>
<feature type="domain" description="Cation efflux protein transmembrane" evidence="7">
    <location>
        <begin position="147"/>
        <end position="254"/>
    </location>
</feature>
<feature type="transmembrane region" description="Helical" evidence="6">
    <location>
        <begin position="141"/>
        <end position="159"/>
    </location>
</feature>
<evidence type="ECO:0000313" key="10">
    <source>
        <dbReference type="Proteomes" id="UP000242861"/>
    </source>
</evidence>
<gene>
    <name evidence="8" type="primary">zitB</name>
    <name evidence="9" type="ORF">CW360_15540</name>
    <name evidence="8" type="ORF">GCM10007363_19040</name>
</gene>
<keyword evidence="5 6" id="KW-0472">Membrane</keyword>
<feature type="domain" description="Cation efflux protein transmembrane" evidence="7">
    <location>
        <begin position="84"/>
        <end position="129"/>
    </location>
</feature>
<dbReference type="SUPFAM" id="SSF161111">
    <property type="entry name" value="Cation efflux protein transmembrane domain-like"/>
    <property type="match status" value="1"/>
</dbReference>
<evidence type="ECO:0000313" key="8">
    <source>
        <dbReference type="EMBL" id="GGH93735.1"/>
    </source>
</evidence>
<dbReference type="GO" id="GO:0005385">
    <property type="term" value="F:zinc ion transmembrane transporter activity"/>
    <property type="evidence" value="ECO:0007669"/>
    <property type="project" value="TreeGrafter"/>
</dbReference>
<keyword evidence="3" id="KW-0864">Zinc transport</keyword>
<evidence type="ECO:0000256" key="2">
    <source>
        <dbReference type="ARBA" id="ARBA00022692"/>
    </source>
</evidence>
<reference evidence="9" key="3">
    <citation type="submission" date="2017-12" db="EMBL/GenBank/DDBJ databases">
        <authorList>
            <person name="Hurst M.R.H."/>
        </authorList>
    </citation>
    <scope>NUCLEOTIDE SEQUENCE [LARGE SCALE GENOMIC DNA]</scope>
    <source>
        <strain evidence="9">ZYSR67-Z</strain>
    </source>
</reference>
<dbReference type="EMBL" id="PIYS01000032">
    <property type="protein sequence ID" value="PKF70030.1"/>
    <property type="molecule type" value="Genomic_DNA"/>
</dbReference>
<reference evidence="10" key="2">
    <citation type="submission" date="2017-12" db="EMBL/GenBank/DDBJ databases">
        <authorList>
            <person name="Yu X.-Y."/>
        </authorList>
    </citation>
    <scope>NUCLEOTIDE SEQUENCE [LARGE SCALE GENOMIC DNA]</scope>
    <source>
        <strain evidence="10">ZYSR67-Z</strain>
    </source>
</reference>
<dbReference type="PANTHER" id="PTHR11562">
    <property type="entry name" value="CATION EFFLUX PROTEIN/ ZINC TRANSPORTER"/>
    <property type="match status" value="1"/>
</dbReference>
<accession>A0A2I0CLL4</accession>
<reference evidence="11" key="4">
    <citation type="journal article" date="2019" name="Int. J. Syst. Evol. Microbiol.">
        <title>The Global Catalogue of Microorganisms (GCM) 10K type strain sequencing project: providing services to taxonomists for standard genome sequencing and annotation.</title>
        <authorList>
            <consortium name="The Broad Institute Genomics Platform"/>
            <consortium name="The Broad Institute Genome Sequencing Center for Infectious Disease"/>
            <person name="Wu L."/>
            <person name="Ma J."/>
        </authorList>
    </citation>
    <scope>NUCLEOTIDE SEQUENCE [LARGE SCALE GENOMIC DNA]</scope>
    <source>
        <strain evidence="11">CCM 8778</strain>
    </source>
</reference>
<dbReference type="PANTHER" id="PTHR11562:SF17">
    <property type="entry name" value="RE54080P-RELATED"/>
    <property type="match status" value="1"/>
</dbReference>
<dbReference type="Proteomes" id="UP000242861">
    <property type="component" value="Unassembled WGS sequence"/>
</dbReference>
<dbReference type="Gene3D" id="1.20.1510.10">
    <property type="entry name" value="Cation efflux protein transmembrane domain"/>
    <property type="match status" value="1"/>
</dbReference>
<keyword evidence="2 6" id="KW-0812">Transmembrane</keyword>
<feature type="transmembrane region" description="Helical" evidence="6">
    <location>
        <begin position="171"/>
        <end position="191"/>
    </location>
</feature>
<proteinExistence type="predicted"/>
<evidence type="ECO:0000256" key="3">
    <source>
        <dbReference type="ARBA" id="ARBA00022906"/>
    </source>
</evidence>
<evidence type="ECO:0000313" key="9">
    <source>
        <dbReference type="EMBL" id="PKF70030.1"/>
    </source>
</evidence>
<keyword evidence="11" id="KW-1185">Reference proteome</keyword>
<reference evidence="8" key="1">
    <citation type="journal article" date="2014" name="Int. J. Syst. Evol. Microbiol.">
        <title>Complete genome of a new Firmicutes species belonging to the dominant human colonic microbiota ('Ruminococcus bicirculans') reveals two chromosomes and a selective capacity to utilize plant glucans.</title>
        <authorList>
            <consortium name="NISC Comparative Sequencing Program"/>
            <person name="Wegmann U."/>
            <person name="Louis P."/>
            <person name="Goesmann A."/>
            <person name="Henrissat B."/>
            <person name="Duncan S.H."/>
            <person name="Flint H.J."/>
        </authorList>
    </citation>
    <scope>NUCLEOTIDE SEQUENCE</scope>
    <source>
        <strain evidence="8">CCM 8778</strain>
    </source>
</reference>
<reference evidence="8" key="5">
    <citation type="submission" date="2024-05" db="EMBL/GenBank/DDBJ databases">
        <authorList>
            <person name="Sun Q."/>
            <person name="Sedlacek I."/>
        </authorList>
    </citation>
    <scope>NUCLEOTIDE SEQUENCE</scope>
    <source>
        <strain evidence="8">CCM 8778</strain>
    </source>
</reference>
<name>A0A2I0CLL4_9PSED</name>
<evidence type="ECO:0000256" key="5">
    <source>
        <dbReference type="ARBA" id="ARBA00023136"/>
    </source>
</evidence>
<feature type="transmembrane region" description="Helical" evidence="6">
    <location>
        <begin position="235"/>
        <end position="253"/>
    </location>
</feature>
<dbReference type="AlphaFoldDB" id="A0A2I0CLL4"/>
<comment type="subcellular location">
    <subcellularLocation>
        <location evidence="1">Membrane</location>
        <topology evidence="1">Multi-pass membrane protein</topology>
    </subcellularLocation>
</comment>